<proteinExistence type="predicted"/>
<gene>
    <name evidence="2" type="ORF">K0M31_014007</name>
</gene>
<name>A0AA40G7N7_9HYME</name>
<evidence type="ECO:0000313" key="3">
    <source>
        <dbReference type="Proteomes" id="UP001177670"/>
    </source>
</evidence>
<evidence type="ECO:0000313" key="2">
    <source>
        <dbReference type="EMBL" id="KAK1132622.1"/>
    </source>
</evidence>
<dbReference type="AlphaFoldDB" id="A0AA40G7N7"/>
<dbReference type="EMBL" id="JAHYIQ010000004">
    <property type="protein sequence ID" value="KAK1132622.1"/>
    <property type="molecule type" value="Genomic_DNA"/>
</dbReference>
<organism evidence="2 3">
    <name type="scientific">Melipona bicolor</name>
    <dbReference type="NCBI Taxonomy" id="60889"/>
    <lineage>
        <taxon>Eukaryota</taxon>
        <taxon>Metazoa</taxon>
        <taxon>Ecdysozoa</taxon>
        <taxon>Arthropoda</taxon>
        <taxon>Hexapoda</taxon>
        <taxon>Insecta</taxon>
        <taxon>Pterygota</taxon>
        <taxon>Neoptera</taxon>
        <taxon>Endopterygota</taxon>
        <taxon>Hymenoptera</taxon>
        <taxon>Apocrita</taxon>
        <taxon>Aculeata</taxon>
        <taxon>Apoidea</taxon>
        <taxon>Anthophila</taxon>
        <taxon>Apidae</taxon>
        <taxon>Melipona</taxon>
    </lineage>
</organism>
<feature type="region of interest" description="Disordered" evidence="1">
    <location>
        <begin position="158"/>
        <end position="183"/>
    </location>
</feature>
<sequence>MTNEIREVSRSGGRGRIVPDLVERGRSSTKSNVPIRGRRDSRVASVTGWKATSLLLLINVNAARFDGGAPSRKTRRRAANQTVRNGAKVQFGLLVGSSESGGHAIGRLFARESILRFRGMPRLCNEGEEQRTSGAERLRLDGSAWCYRVIGPGWNSGSSNVTAKDKPFSDARCTSASDTTKTDSVKWDECPTLRLTR</sequence>
<keyword evidence="3" id="KW-1185">Reference proteome</keyword>
<protein>
    <submittedName>
        <fullName evidence="2">Uncharacterized protein</fullName>
    </submittedName>
</protein>
<dbReference type="Proteomes" id="UP001177670">
    <property type="component" value="Unassembled WGS sequence"/>
</dbReference>
<accession>A0AA40G7N7</accession>
<reference evidence="2" key="1">
    <citation type="submission" date="2021-10" db="EMBL/GenBank/DDBJ databases">
        <title>Melipona bicolor Genome sequencing and assembly.</title>
        <authorList>
            <person name="Araujo N.S."/>
            <person name="Arias M.C."/>
        </authorList>
    </citation>
    <scope>NUCLEOTIDE SEQUENCE</scope>
    <source>
        <strain evidence="2">USP_2M_L1-L4_2017</strain>
        <tissue evidence="2">Whole body</tissue>
    </source>
</reference>
<feature type="region of interest" description="Disordered" evidence="1">
    <location>
        <begin position="1"/>
        <end position="36"/>
    </location>
</feature>
<comment type="caution">
    <text evidence="2">The sequence shown here is derived from an EMBL/GenBank/DDBJ whole genome shotgun (WGS) entry which is preliminary data.</text>
</comment>
<evidence type="ECO:0000256" key="1">
    <source>
        <dbReference type="SAM" id="MobiDB-lite"/>
    </source>
</evidence>